<dbReference type="EMBL" id="JARJCM010000115">
    <property type="protein sequence ID" value="KAJ7028167.1"/>
    <property type="molecule type" value="Genomic_DNA"/>
</dbReference>
<reference evidence="1" key="1">
    <citation type="submission" date="2023-03" db="EMBL/GenBank/DDBJ databases">
        <title>Massive genome expansion in bonnet fungi (Mycena s.s.) driven by repeated elements and novel gene families across ecological guilds.</title>
        <authorList>
            <consortium name="Lawrence Berkeley National Laboratory"/>
            <person name="Harder C.B."/>
            <person name="Miyauchi S."/>
            <person name="Viragh M."/>
            <person name="Kuo A."/>
            <person name="Thoen E."/>
            <person name="Andreopoulos B."/>
            <person name="Lu D."/>
            <person name="Skrede I."/>
            <person name="Drula E."/>
            <person name="Henrissat B."/>
            <person name="Morin E."/>
            <person name="Kohler A."/>
            <person name="Barry K."/>
            <person name="LaButti K."/>
            <person name="Morin E."/>
            <person name="Salamov A."/>
            <person name="Lipzen A."/>
            <person name="Mereny Z."/>
            <person name="Hegedus B."/>
            <person name="Baldrian P."/>
            <person name="Stursova M."/>
            <person name="Weitz H."/>
            <person name="Taylor A."/>
            <person name="Grigoriev I.V."/>
            <person name="Nagy L.G."/>
            <person name="Martin F."/>
            <person name="Kauserud H."/>
        </authorList>
    </citation>
    <scope>NUCLEOTIDE SEQUENCE</scope>
    <source>
        <strain evidence="1">CBHHK200</strain>
    </source>
</reference>
<sequence length="108" mass="11602">MGVQGVGQPFLMAPAKVWRCSSRIKNRVCPPPNTGGCAARGREKRGQGRKQLPAVLCAQHGVHLLVALVVRRAVEGESGCAVDADDDVGMGSALRETVREQAKQRGWR</sequence>
<protein>
    <submittedName>
        <fullName evidence="1">Uncharacterized protein</fullName>
    </submittedName>
</protein>
<organism evidence="1 2">
    <name type="scientific">Mycena alexandri</name>
    <dbReference type="NCBI Taxonomy" id="1745969"/>
    <lineage>
        <taxon>Eukaryota</taxon>
        <taxon>Fungi</taxon>
        <taxon>Dikarya</taxon>
        <taxon>Basidiomycota</taxon>
        <taxon>Agaricomycotina</taxon>
        <taxon>Agaricomycetes</taxon>
        <taxon>Agaricomycetidae</taxon>
        <taxon>Agaricales</taxon>
        <taxon>Marasmiineae</taxon>
        <taxon>Mycenaceae</taxon>
        <taxon>Mycena</taxon>
    </lineage>
</organism>
<dbReference type="AlphaFoldDB" id="A0AAD6SM44"/>
<name>A0AAD6SM44_9AGAR</name>
<dbReference type="Proteomes" id="UP001218188">
    <property type="component" value="Unassembled WGS sequence"/>
</dbReference>
<evidence type="ECO:0000313" key="2">
    <source>
        <dbReference type="Proteomes" id="UP001218188"/>
    </source>
</evidence>
<keyword evidence="2" id="KW-1185">Reference proteome</keyword>
<comment type="caution">
    <text evidence="1">The sequence shown here is derived from an EMBL/GenBank/DDBJ whole genome shotgun (WGS) entry which is preliminary data.</text>
</comment>
<evidence type="ECO:0000313" key="1">
    <source>
        <dbReference type="EMBL" id="KAJ7028167.1"/>
    </source>
</evidence>
<proteinExistence type="predicted"/>
<accession>A0AAD6SM44</accession>
<gene>
    <name evidence="1" type="ORF">C8F04DRAFT_1188851</name>
</gene>